<keyword evidence="3 6" id="KW-0547">Nucleotide-binding</keyword>
<evidence type="ECO:0000256" key="3">
    <source>
        <dbReference type="ARBA" id="ARBA00022741"/>
    </source>
</evidence>
<dbReference type="GO" id="GO:0004674">
    <property type="term" value="F:protein serine/threonine kinase activity"/>
    <property type="evidence" value="ECO:0007669"/>
    <property type="project" value="UniProtKB-KW"/>
</dbReference>
<accession>A0A9K3DVC4</accession>
<keyword evidence="1 7" id="KW-0723">Serine/threonine-protein kinase</keyword>
<evidence type="ECO:0000313" key="9">
    <source>
        <dbReference type="EMBL" id="KAF5762119.1"/>
    </source>
</evidence>
<comment type="similarity">
    <text evidence="7">Belongs to the protein kinase superfamily.</text>
</comment>
<evidence type="ECO:0000259" key="8">
    <source>
        <dbReference type="PROSITE" id="PS50011"/>
    </source>
</evidence>
<feature type="domain" description="Protein kinase" evidence="8">
    <location>
        <begin position="59"/>
        <end position="336"/>
    </location>
</feature>
<feature type="binding site" evidence="6">
    <location>
        <position position="87"/>
    </location>
    <ligand>
        <name>ATP</name>
        <dbReference type="ChEBI" id="CHEBI:30616"/>
    </ligand>
</feature>
<organism evidence="9 10">
    <name type="scientific">Helianthus annuus</name>
    <name type="common">Common sunflower</name>
    <dbReference type="NCBI Taxonomy" id="4232"/>
    <lineage>
        <taxon>Eukaryota</taxon>
        <taxon>Viridiplantae</taxon>
        <taxon>Streptophyta</taxon>
        <taxon>Embryophyta</taxon>
        <taxon>Tracheophyta</taxon>
        <taxon>Spermatophyta</taxon>
        <taxon>Magnoliopsida</taxon>
        <taxon>eudicotyledons</taxon>
        <taxon>Gunneridae</taxon>
        <taxon>Pentapetalae</taxon>
        <taxon>asterids</taxon>
        <taxon>campanulids</taxon>
        <taxon>Asterales</taxon>
        <taxon>Asteraceae</taxon>
        <taxon>Asteroideae</taxon>
        <taxon>Heliantheae alliance</taxon>
        <taxon>Heliantheae</taxon>
        <taxon>Helianthus</taxon>
    </lineage>
</organism>
<keyword evidence="4 9" id="KW-0418">Kinase</keyword>
<sequence length="377" mass="42668">MLNFLYQGLLGSSFNRMLSSAISIIWRRNKNKSPNLEGRLDPGVTVFSYKELIKATKNFSPSRRLGEGGFAAVYYGKLKDMREVAVKRLHKKNHEIVEQFMNEVNILGHLRHPNLVLFYGCTSQESRELLLVYEYIPNGTITDHLHGKQAIPGRLTWPIRLKIAIETASALVYLHARDIIHQDVKTNNILLDNNFNVKVADFGLSRLFPVNVNFNIVLADPQGTPGYVAPEYYESFQLSDKSDVYSFGVVLIELISSMAAVDKLRPREDIYLANLARNRIQRCEIDQLIDPALVSDSNPEIKVMITSAAELAYQCLQFDLEMRPTMNEVLDLLMEIQAGRRMDVGDLESVNPPPLSEINDSVVLLKEFPPSPISMSK</sequence>
<dbReference type="EC" id="2.7.-.-" evidence="9"/>
<keyword evidence="2 9" id="KW-0808">Transferase</keyword>
<proteinExistence type="inferred from homology"/>
<dbReference type="PANTHER" id="PTHR46008">
    <property type="entry name" value="LEAF RUST 10 DISEASE-RESISTANCE LOCUS RECEPTOR-LIKE PROTEIN KINASE-LIKE 1.4"/>
    <property type="match status" value="1"/>
</dbReference>
<evidence type="ECO:0000313" key="10">
    <source>
        <dbReference type="Proteomes" id="UP000215914"/>
    </source>
</evidence>
<dbReference type="Gene3D" id="1.10.510.10">
    <property type="entry name" value="Transferase(Phosphotransferase) domain 1"/>
    <property type="match status" value="1"/>
</dbReference>
<dbReference type="PROSITE" id="PS50011">
    <property type="entry name" value="PROTEIN_KINASE_DOM"/>
    <property type="match status" value="1"/>
</dbReference>
<evidence type="ECO:0000256" key="7">
    <source>
        <dbReference type="RuleBase" id="RU000304"/>
    </source>
</evidence>
<keyword evidence="5 6" id="KW-0067">ATP-binding</keyword>
<dbReference type="InterPro" id="IPR001245">
    <property type="entry name" value="Ser-Thr/Tyr_kinase_cat_dom"/>
</dbReference>
<dbReference type="SMART" id="SM00220">
    <property type="entry name" value="S_TKc"/>
    <property type="match status" value="1"/>
</dbReference>
<gene>
    <name evidence="9" type="ORF">HanXRQr2_Chr16g0773101</name>
</gene>
<dbReference type="Pfam" id="PF07714">
    <property type="entry name" value="PK_Tyr_Ser-Thr"/>
    <property type="match status" value="1"/>
</dbReference>
<dbReference type="PROSITE" id="PS00107">
    <property type="entry name" value="PROTEIN_KINASE_ATP"/>
    <property type="match status" value="1"/>
</dbReference>
<evidence type="ECO:0000256" key="4">
    <source>
        <dbReference type="ARBA" id="ARBA00022777"/>
    </source>
</evidence>
<protein>
    <submittedName>
        <fullName evidence="9">Transferase, protein kinase RLK-Pelle-WAK-LRK10L-1 family</fullName>
        <ecNumber evidence="9">2.7.-.-</ecNumber>
    </submittedName>
</protein>
<dbReference type="InterPro" id="IPR000719">
    <property type="entry name" value="Prot_kinase_dom"/>
</dbReference>
<evidence type="ECO:0000256" key="1">
    <source>
        <dbReference type="ARBA" id="ARBA00022527"/>
    </source>
</evidence>
<dbReference type="Gene3D" id="3.30.200.20">
    <property type="entry name" value="Phosphorylase Kinase, domain 1"/>
    <property type="match status" value="1"/>
</dbReference>
<dbReference type="Proteomes" id="UP000215914">
    <property type="component" value="Unassembled WGS sequence"/>
</dbReference>
<comment type="caution">
    <text evidence="9">The sequence shown here is derived from an EMBL/GenBank/DDBJ whole genome shotgun (WGS) entry which is preliminary data.</text>
</comment>
<keyword evidence="10" id="KW-1185">Reference proteome</keyword>
<dbReference type="PANTHER" id="PTHR46008:SF25">
    <property type="entry name" value="PROTEIN KINASE DOMAIN-CONTAINING PROTEIN"/>
    <property type="match status" value="1"/>
</dbReference>
<evidence type="ECO:0000256" key="2">
    <source>
        <dbReference type="ARBA" id="ARBA00022679"/>
    </source>
</evidence>
<dbReference type="PROSITE" id="PS00108">
    <property type="entry name" value="PROTEIN_KINASE_ST"/>
    <property type="match status" value="1"/>
</dbReference>
<dbReference type="GO" id="GO:0005524">
    <property type="term" value="F:ATP binding"/>
    <property type="evidence" value="ECO:0007669"/>
    <property type="project" value="UniProtKB-UniRule"/>
</dbReference>
<dbReference type="Gramene" id="mRNA:HanXRQr2_Chr16g0773101">
    <property type="protein sequence ID" value="mRNA:HanXRQr2_Chr16g0773101"/>
    <property type="gene ID" value="HanXRQr2_Chr16g0773101"/>
</dbReference>
<dbReference type="InterPro" id="IPR017441">
    <property type="entry name" value="Protein_kinase_ATP_BS"/>
</dbReference>
<evidence type="ECO:0000256" key="5">
    <source>
        <dbReference type="ARBA" id="ARBA00022840"/>
    </source>
</evidence>
<dbReference type="AlphaFoldDB" id="A0A9K3DVC4"/>
<dbReference type="EMBL" id="MNCJ02000331">
    <property type="protein sequence ID" value="KAF5762119.1"/>
    <property type="molecule type" value="Genomic_DNA"/>
</dbReference>
<dbReference type="InterPro" id="IPR011009">
    <property type="entry name" value="Kinase-like_dom_sf"/>
</dbReference>
<reference evidence="9" key="2">
    <citation type="submission" date="2020-06" db="EMBL/GenBank/DDBJ databases">
        <title>Helianthus annuus Genome sequencing and assembly Release 2.</title>
        <authorList>
            <person name="Gouzy J."/>
            <person name="Langlade N."/>
            <person name="Munos S."/>
        </authorList>
    </citation>
    <scope>NUCLEOTIDE SEQUENCE</scope>
    <source>
        <tissue evidence="9">Leaves</tissue>
    </source>
</reference>
<dbReference type="SUPFAM" id="SSF56112">
    <property type="entry name" value="Protein kinase-like (PK-like)"/>
    <property type="match status" value="1"/>
</dbReference>
<dbReference type="OrthoDB" id="4062651at2759"/>
<name>A0A9K3DVC4_HELAN</name>
<reference evidence="9" key="1">
    <citation type="journal article" date="2017" name="Nature">
        <title>The sunflower genome provides insights into oil metabolism, flowering and Asterid evolution.</title>
        <authorList>
            <person name="Badouin H."/>
            <person name="Gouzy J."/>
            <person name="Grassa C.J."/>
            <person name="Murat F."/>
            <person name="Staton S.E."/>
            <person name="Cottret L."/>
            <person name="Lelandais-Briere C."/>
            <person name="Owens G.L."/>
            <person name="Carrere S."/>
            <person name="Mayjonade B."/>
            <person name="Legrand L."/>
            <person name="Gill N."/>
            <person name="Kane N.C."/>
            <person name="Bowers J.E."/>
            <person name="Hubner S."/>
            <person name="Bellec A."/>
            <person name="Berard A."/>
            <person name="Berges H."/>
            <person name="Blanchet N."/>
            <person name="Boniface M.C."/>
            <person name="Brunel D."/>
            <person name="Catrice O."/>
            <person name="Chaidir N."/>
            <person name="Claudel C."/>
            <person name="Donnadieu C."/>
            <person name="Faraut T."/>
            <person name="Fievet G."/>
            <person name="Helmstetter N."/>
            <person name="King M."/>
            <person name="Knapp S.J."/>
            <person name="Lai Z."/>
            <person name="Le Paslier M.C."/>
            <person name="Lippi Y."/>
            <person name="Lorenzon L."/>
            <person name="Mandel J.R."/>
            <person name="Marage G."/>
            <person name="Marchand G."/>
            <person name="Marquand E."/>
            <person name="Bret-Mestries E."/>
            <person name="Morien E."/>
            <person name="Nambeesan S."/>
            <person name="Nguyen T."/>
            <person name="Pegot-Espagnet P."/>
            <person name="Pouilly N."/>
            <person name="Raftis F."/>
            <person name="Sallet E."/>
            <person name="Schiex T."/>
            <person name="Thomas J."/>
            <person name="Vandecasteele C."/>
            <person name="Vares D."/>
            <person name="Vear F."/>
            <person name="Vautrin S."/>
            <person name="Crespi M."/>
            <person name="Mangin B."/>
            <person name="Burke J.M."/>
            <person name="Salse J."/>
            <person name="Munos S."/>
            <person name="Vincourt P."/>
            <person name="Rieseberg L.H."/>
            <person name="Langlade N.B."/>
        </authorList>
    </citation>
    <scope>NUCLEOTIDE SEQUENCE</scope>
    <source>
        <tissue evidence="9">Leaves</tissue>
    </source>
</reference>
<evidence type="ECO:0000256" key="6">
    <source>
        <dbReference type="PROSITE-ProRule" id="PRU10141"/>
    </source>
</evidence>
<dbReference type="InterPro" id="IPR008271">
    <property type="entry name" value="Ser/Thr_kinase_AS"/>
</dbReference>